<reference evidence="1 2" key="1">
    <citation type="submission" date="2019-08" db="EMBL/GenBank/DDBJ databases">
        <title>Archangium and Cystobacter genomes.</title>
        <authorList>
            <person name="Chen I.-C.K."/>
            <person name="Wielgoss S."/>
        </authorList>
    </citation>
    <scope>NUCLEOTIDE SEQUENCE [LARGE SCALE GENOMIC DNA]</scope>
    <source>
        <strain evidence="1 2">Cbm 6</strain>
    </source>
</reference>
<organism evidence="1 2">
    <name type="scientific">Archangium minus</name>
    <dbReference type="NCBI Taxonomy" id="83450"/>
    <lineage>
        <taxon>Bacteria</taxon>
        <taxon>Pseudomonadati</taxon>
        <taxon>Myxococcota</taxon>
        <taxon>Myxococcia</taxon>
        <taxon>Myxococcales</taxon>
        <taxon>Cystobacterineae</taxon>
        <taxon>Archangiaceae</taxon>
        <taxon>Archangium</taxon>
    </lineage>
</organism>
<name>A0ABY9WUS6_9BACT</name>
<proteinExistence type="predicted"/>
<accession>A0ABY9WUS6</accession>
<gene>
    <name evidence="1" type="ORF">F0U60_25485</name>
</gene>
<evidence type="ECO:0000313" key="2">
    <source>
        <dbReference type="Proteomes" id="UP001611383"/>
    </source>
</evidence>
<keyword evidence="2" id="KW-1185">Reference proteome</keyword>
<sequence length="81" mass="8551">MSTGVHEVRLGGILARKGSVAAFMANARVLSDPAASEEARTEAELHIVELLPALRALGRPGAAAAVQSASRFAMIRRNMPR</sequence>
<evidence type="ECO:0000313" key="1">
    <source>
        <dbReference type="EMBL" id="WNG47104.1"/>
    </source>
</evidence>
<dbReference type="Proteomes" id="UP001611383">
    <property type="component" value="Chromosome"/>
</dbReference>
<protein>
    <submittedName>
        <fullName evidence="1">Uncharacterized protein</fullName>
    </submittedName>
</protein>
<dbReference type="EMBL" id="CP043494">
    <property type="protein sequence ID" value="WNG47104.1"/>
    <property type="molecule type" value="Genomic_DNA"/>
</dbReference>